<name>A0ABZ0INZ2_9BACT</name>
<keyword evidence="8" id="KW-1185">Reference proteome</keyword>
<dbReference type="PANTHER" id="PTHR30329">
    <property type="entry name" value="STATOR ELEMENT OF FLAGELLAR MOTOR COMPLEX"/>
    <property type="match status" value="1"/>
</dbReference>
<comment type="subcellular location">
    <subcellularLocation>
        <location evidence="1">Cell outer membrane</location>
    </subcellularLocation>
</comment>
<protein>
    <submittedName>
        <fullName evidence="7">OmpA family protein</fullName>
    </submittedName>
</protein>
<organism evidence="7 8">
    <name type="scientific">Imperialibacter roseus</name>
    <dbReference type="NCBI Taxonomy" id="1324217"/>
    <lineage>
        <taxon>Bacteria</taxon>
        <taxon>Pseudomonadati</taxon>
        <taxon>Bacteroidota</taxon>
        <taxon>Cytophagia</taxon>
        <taxon>Cytophagales</taxon>
        <taxon>Flammeovirgaceae</taxon>
        <taxon>Imperialibacter</taxon>
    </lineage>
</organism>
<dbReference type="Gene3D" id="2.60.40.1120">
    <property type="entry name" value="Carboxypeptidase-like, regulatory domain"/>
    <property type="match status" value="1"/>
</dbReference>
<keyword evidence="4" id="KW-0802">TPR repeat</keyword>
<dbReference type="Proteomes" id="UP001302349">
    <property type="component" value="Chromosome"/>
</dbReference>
<gene>
    <name evidence="7" type="ORF">RT717_20385</name>
</gene>
<evidence type="ECO:0000256" key="1">
    <source>
        <dbReference type="ARBA" id="ARBA00004442"/>
    </source>
</evidence>
<sequence>MIRFLSLLVVILVLGITEMAAQSSYTTEDKKAIKYYEQSALQIRGRDFNGGIELLEKALLRDPAFIEAHLRLASAYKVLLRYDLAETQYREALAVDSLSKLNFDTYFALGLMIYDKGEYKEARKYLSRYIQTNPNNAGREGLAMDLIKNIDFALDLMSKPLPFNPEPLPAPLNKYVMQYFPAVTADGKQLFFTVRKGNTANDDEDIYVTRQNDDGAWSEPEPISDLINSQRNEGTSSVSADGRMLIFTSCQAPGGFGSCDLYFVQKEGDTWGKPQNIGQPINSSGWESQPSLSADGRTLYFVSDRKGGQGKRDIWVSTLSARDNWMEPVNLGPVINTEGDDLSPFIHVNGQSLYFSSSGHMGLGKYDLFLSEKNGLEWSPPKNLGYPINTKDDQVSLVITSDGTKAYYSHEVVGNNRDFQSSLYTFDVPEEIRVQNKSNFLTGRVMDIETKKPLGASIEMFDINDASLNYKVTSDKVDGKYFVVLTEGKEYSIYVTRKGYLFENLTFNYLEKKSREPEVLDIYLTPIKAGATSVLKNIFFDVDQYVLKEKSKTELDEVIKFLKDNEQIRMEIEGHTDNTGSTSHNSELSTNRAKSVYDFLIKAGIPKERLQYKGYGSTKPKVDNSTEAGKQLNRRIEFRIL</sequence>
<dbReference type="InterPro" id="IPR036737">
    <property type="entry name" value="OmpA-like_sf"/>
</dbReference>
<dbReference type="Gene3D" id="3.30.1330.60">
    <property type="entry name" value="OmpA-like domain"/>
    <property type="match status" value="1"/>
</dbReference>
<evidence type="ECO:0000256" key="3">
    <source>
        <dbReference type="ARBA" id="ARBA00023237"/>
    </source>
</evidence>
<dbReference type="SUPFAM" id="SSF103088">
    <property type="entry name" value="OmpA-like"/>
    <property type="match status" value="1"/>
</dbReference>
<dbReference type="InterPro" id="IPR019734">
    <property type="entry name" value="TPR_rpt"/>
</dbReference>
<dbReference type="SUPFAM" id="SSF48452">
    <property type="entry name" value="TPR-like"/>
    <property type="match status" value="1"/>
</dbReference>
<evidence type="ECO:0000256" key="2">
    <source>
        <dbReference type="ARBA" id="ARBA00023136"/>
    </source>
</evidence>
<dbReference type="EMBL" id="CP136051">
    <property type="protein sequence ID" value="WOK05436.1"/>
    <property type="molecule type" value="Genomic_DNA"/>
</dbReference>
<accession>A0ABZ0INZ2</accession>
<dbReference type="PANTHER" id="PTHR30329:SF21">
    <property type="entry name" value="LIPOPROTEIN YIAD-RELATED"/>
    <property type="match status" value="1"/>
</dbReference>
<dbReference type="PROSITE" id="PS50005">
    <property type="entry name" value="TPR"/>
    <property type="match status" value="1"/>
</dbReference>
<evidence type="ECO:0000256" key="5">
    <source>
        <dbReference type="PROSITE-ProRule" id="PRU00473"/>
    </source>
</evidence>
<dbReference type="PROSITE" id="PS51123">
    <property type="entry name" value="OMPA_2"/>
    <property type="match status" value="1"/>
</dbReference>
<dbReference type="Gene3D" id="2.120.10.30">
    <property type="entry name" value="TolB, C-terminal domain"/>
    <property type="match status" value="1"/>
</dbReference>
<feature type="domain" description="OmpA-like" evidence="6">
    <location>
        <begin position="527"/>
        <end position="641"/>
    </location>
</feature>
<proteinExistence type="predicted"/>
<dbReference type="CDD" id="cd15482">
    <property type="entry name" value="Sialidase_non-viral"/>
    <property type="match status" value="1"/>
</dbReference>
<dbReference type="InterPro" id="IPR011042">
    <property type="entry name" value="6-blade_b-propeller_TolB-like"/>
</dbReference>
<dbReference type="InterPro" id="IPR011659">
    <property type="entry name" value="WD40"/>
</dbReference>
<keyword evidence="3" id="KW-0998">Cell outer membrane</keyword>
<dbReference type="InterPro" id="IPR050330">
    <property type="entry name" value="Bact_OuterMem_StrucFunc"/>
</dbReference>
<feature type="repeat" description="TPR" evidence="4">
    <location>
        <begin position="103"/>
        <end position="136"/>
    </location>
</feature>
<evidence type="ECO:0000259" key="6">
    <source>
        <dbReference type="PROSITE" id="PS51123"/>
    </source>
</evidence>
<dbReference type="PRINTS" id="PR01023">
    <property type="entry name" value="NAFLGMOTY"/>
</dbReference>
<dbReference type="InterPro" id="IPR011990">
    <property type="entry name" value="TPR-like_helical_dom_sf"/>
</dbReference>
<dbReference type="InterPro" id="IPR006665">
    <property type="entry name" value="OmpA-like"/>
</dbReference>
<dbReference type="CDD" id="cd07185">
    <property type="entry name" value="OmpA_C-like"/>
    <property type="match status" value="1"/>
</dbReference>
<dbReference type="Pfam" id="PF00691">
    <property type="entry name" value="OmpA"/>
    <property type="match status" value="1"/>
</dbReference>
<dbReference type="Pfam" id="PF07676">
    <property type="entry name" value="PD40"/>
    <property type="match status" value="4"/>
</dbReference>
<dbReference type="SMART" id="SM00028">
    <property type="entry name" value="TPR"/>
    <property type="match status" value="3"/>
</dbReference>
<dbReference type="InterPro" id="IPR006664">
    <property type="entry name" value="OMP_bac"/>
</dbReference>
<dbReference type="SUPFAM" id="SSF82171">
    <property type="entry name" value="DPP6 N-terminal domain-like"/>
    <property type="match status" value="1"/>
</dbReference>
<evidence type="ECO:0000313" key="8">
    <source>
        <dbReference type="Proteomes" id="UP001302349"/>
    </source>
</evidence>
<dbReference type="PRINTS" id="PR01021">
    <property type="entry name" value="OMPADOMAIN"/>
</dbReference>
<evidence type="ECO:0000256" key="4">
    <source>
        <dbReference type="PROSITE-ProRule" id="PRU00339"/>
    </source>
</evidence>
<reference evidence="7 8" key="1">
    <citation type="journal article" date="2023" name="Microbiol. Resour. Announc.">
        <title>Complete Genome Sequence of Imperialibacter roseus strain P4T.</title>
        <authorList>
            <person name="Tizabi D.R."/>
            <person name="Bachvaroff T."/>
            <person name="Hill R.T."/>
        </authorList>
    </citation>
    <scope>NUCLEOTIDE SEQUENCE [LARGE SCALE GENOMIC DNA]</scope>
    <source>
        <strain evidence="7 8">P4T</strain>
    </source>
</reference>
<dbReference type="RefSeq" id="WP_317488196.1">
    <property type="nucleotide sequence ID" value="NZ_CP136051.1"/>
</dbReference>
<dbReference type="PROSITE" id="PS50293">
    <property type="entry name" value="TPR_REGION"/>
    <property type="match status" value="1"/>
</dbReference>
<dbReference type="Pfam" id="PF13432">
    <property type="entry name" value="TPR_16"/>
    <property type="match status" value="1"/>
</dbReference>
<evidence type="ECO:0000313" key="7">
    <source>
        <dbReference type="EMBL" id="WOK05436.1"/>
    </source>
</evidence>
<dbReference type="Gene3D" id="1.25.40.10">
    <property type="entry name" value="Tetratricopeptide repeat domain"/>
    <property type="match status" value="1"/>
</dbReference>
<keyword evidence="2 5" id="KW-0472">Membrane</keyword>